<evidence type="ECO:0000313" key="4">
    <source>
        <dbReference type="Proteomes" id="UP000504628"/>
    </source>
</evidence>
<dbReference type="InterPro" id="IPR052689">
    <property type="entry name" value="FA_core_complex_assoc"/>
</dbReference>
<gene>
    <name evidence="6" type="primary">FAAP20</name>
    <name evidence="3" type="ORF">HJG60_004708</name>
</gene>
<dbReference type="Proteomes" id="UP000664940">
    <property type="component" value="Unassembled WGS sequence"/>
</dbReference>
<dbReference type="RefSeq" id="XP_028368368.1">
    <property type="nucleotide sequence ID" value="XM_028512567.2"/>
</dbReference>
<dbReference type="Pfam" id="PF15751">
    <property type="entry name" value="FANCA_interact"/>
    <property type="match status" value="1"/>
</dbReference>
<reference evidence="3 5" key="1">
    <citation type="journal article" date="2020" name="Nature">
        <title>Six reference-quality genomes reveal evolution of bat adaptations.</title>
        <authorList>
            <person name="Jebb D."/>
            <person name="Huang Z."/>
            <person name="Pippel M."/>
            <person name="Hughes G.M."/>
            <person name="Lavrichenko K."/>
            <person name="Devanna P."/>
            <person name="Winkler S."/>
            <person name="Jermiin L.S."/>
            <person name="Skirmuntt E.C."/>
            <person name="Katzourakis A."/>
            <person name="Burkitt-Gray L."/>
            <person name="Ray D.A."/>
            <person name="Sullivan K.A.M."/>
            <person name="Roscito J.G."/>
            <person name="Kirilenko B.M."/>
            <person name="Davalos L.M."/>
            <person name="Corthals A.P."/>
            <person name="Power M.L."/>
            <person name="Jones G."/>
            <person name="Ransome R.D."/>
            <person name="Dechmann D.K.N."/>
            <person name="Locatelli A.G."/>
            <person name="Puechmaille S.J."/>
            <person name="Fedrigo O."/>
            <person name="Jarvis E.D."/>
            <person name="Hiller M."/>
            <person name="Vernes S.C."/>
            <person name="Myers E.W."/>
            <person name="Teeling E.C."/>
        </authorList>
    </citation>
    <scope>NUCLEOTIDE SEQUENCE [LARGE SCALE GENOMIC DNA]</scope>
    <source>
        <strain evidence="3">Bat1K_MPI-CBG_1</strain>
    </source>
</reference>
<feature type="region of interest" description="Disordered" evidence="1">
    <location>
        <begin position="1"/>
        <end position="37"/>
    </location>
</feature>
<dbReference type="InterPro" id="IPR031490">
    <property type="entry name" value="UBZ2_FAAP20"/>
</dbReference>
<accession>A0A6J2LR06</accession>
<proteinExistence type="predicted"/>
<dbReference type="EMBL" id="JABVXQ010000005">
    <property type="protein sequence ID" value="KAF6108665.1"/>
    <property type="molecule type" value="Genomic_DNA"/>
</dbReference>
<reference evidence="6" key="2">
    <citation type="submission" date="2025-04" db="UniProtKB">
        <authorList>
            <consortium name="RefSeq"/>
        </authorList>
    </citation>
    <scope>IDENTIFICATION</scope>
    <source>
        <tissue evidence="6">Muscle</tissue>
    </source>
</reference>
<dbReference type="PANTHER" id="PTHR37862:SF1">
    <property type="entry name" value="FANCONI ANEMIA CORE COMPLEX-ASSOCIATED PROTEIN 20"/>
    <property type="match status" value="1"/>
</dbReference>
<evidence type="ECO:0000313" key="6">
    <source>
        <dbReference type="RefSeq" id="XP_028368368.1"/>
    </source>
</evidence>
<sequence length="186" mass="19465">MQAPRSSRLRLSRRQPPSRGGPPSPRPGSLQDGDGERARLWAGLLRAVSADLDEDGVPPPLPAFPGQEPSRCPERADSPEVFTVGSKTFSWTPFPPAPRGEGPGHSYRVLRGASGCPGSLARSPQARAAPEPSGALGSGAQPAVDRAQTLQSCPMCQVDFAPGLAQLDIDGHLAQCLAGSTEDVVW</sequence>
<dbReference type="InterPro" id="IPR031491">
    <property type="entry name" value="FANCA_interact"/>
</dbReference>
<dbReference type="GO" id="GO:0070530">
    <property type="term" value="F:K63-linked polyubiquitin modification-dependent protein binding"/>
    <property type="evidence" value="ECO:0007669"/>
    <property type="project" value="TreeGrafter"/>
</dbReference>
<dbReference type="CTD" id="199990"/>
<evidence type="ECO:0000259" key="2">
    <source>
        <dbReference type="PROSITE" id="PS51906"/>
    </source>
</evidence>
<dbReference type="GeneID" id="114496834"/>
<dbReference type="Proteomes" id="UP000504628">
    <property type="component" value="Chromosome 5"/>
</dbReference>
<dbReference type="GO" id="GO:0043130">
    <property type="term" value="F:ubiquitin binding"/>
    <property type="evidence" value="ECO:0007669"/>
    <property type="project" value="InterPro"/>
</dbReference>
<organism evidence="4 6">
    <name type="scientific">Phyllostomus discolor</name>
    <name type="common">pale spear-nosed bat</name>
    <dbReference type="NCBI Taxonomy" id="89673"/>
    <lineage>
        <taxon>Eukaryota</taxon>
        <taxon>Metazoa</taxon>
        <taxon>Chordata</taxon>
        <taxon>Craniata</taxon>
        <taxon>Vertebrata</taxon>
        <taxon>Euteleostomi</taxon>
        <taxon>Mammalia</taxon>
        <taxon>Eutheria</taxon>
        <taxon>Laurasiatheria</taxon>
        <taxon>Chiroptera</taxon>
        <taxon>Yangochiroptera</taxon>
        <taxon>Phyllostomidae</taxon>
        <taxon>Phyllostominae</taxon>
        <taxon>Phyllostomus</taxon>
    </lineage>
</organism>
<name>A0A6J2LR06_9CHIR</name>
<dbReference type="GO" id="GO:0006974">
    <property type="term" value="P:DNA damage response"/>
    <property type="evidence" value="ECO:0007669"/>
    <property type="project" value="TreeGrafter"/>
</dbReference>
<evidence type="ECO:0000313" key="5">
    <source>
        <dbReference type="Proteomes" id="UP000664940"/>
    </source>
</evidence>
<dbReference type="PANTHER" id="PTHR37862">
    <property type="entry name" value="FANCONI ANEMIA CORE COMPLEX-ASSOCIATED PROTEIN 20"/>
    <property type="match status" value="1"/>
</dbReference>
<dbReference type="GO" id="GO:0043240">
    <property type="term" value="C:Fanconi anaemia nuclear complex"/>
    <property type="evidence" value="ECO:0007669"/>
    <property type="project" value="TreeGrafter"/>
</dbReference>
<dbReference type="OrthoDB" id="10063431at2759"/>
<feature type="region of interest" description="Disordered" evidence="1">
    <location>
        <begin position="115"/>
        <end position="144"/>
    </location>
</feature>
<protein>
    <submittedName>
        <fullName evidence="3">FA core complex associated protein 20</fullName>
    </submittedName>
    <submittedName>
        <fullName evidence="6">Fanconi anemia core complex-associated protein 20</fullName>
    </submittedName>
</protein>
<dbReference type="Pfam" id="PF15750">
    <property type="entry name" value="UBZ_FAAP20"/>
    <property type="match status" value="1"/>
</dbReference>
<evidence type="ECO:0000313" key="3">
    <source>
        <dbReference type="EMBL" id="KAF6108665.1"/>
    </source>
</evidence>
<keyword evidence="4" id="KW-1185">Reference proteome</keyword>
<dbReference type="AlphaFoldDB" id="A0A6J2LR06"/>
<dbReference type="KEGG" id="pdic:114496834"/>
<feature type="region of interest" description="Disordered" evidence="1">
    <location>
        <begin position="51"/>
        <end position="78"/>
    </location>
</feature>
<evidence type="ECO:0000256" key="1">
    <source>
        <dbReference type="SAM" id="MobiDB-lite"/>
    </source>
</evidence>
<feature type="domain" description="UBZ2-type" evidence="2">
    <location>
        <begin position="150"/>
        <end position="186"/>
    </location>
</feature>
<dbReference type="PROSITE" id="PS51906">
    <property type="entry name" value="ZF_UBZ2"/>
    <property type="match status" value="1"/>
</dbReference>